<dbReference type="GO" id="GO:0016757">
    <property type="term" value="F:glycosyltransferase activity"/>
    <property type="evidence" value="ECO:0007669"/>
    <property type="project" value="UniProtKB-KW"/>
</dbReference>
<keyword evidence="4" id="KW-0808">Transferase</keyword>
<protein>
    <recommendedName>
        <fullName evidence="5">Glycosyltransferase 2-like domain-containing protein</fullName>
    </recommendedName>
</protein>
<evidence type="ECO:0000256" key="3">
    <source>
        <dbReference type="ARBA" id="ARBA00022676"/>
    </source>
</evidence>
<dbReference type="AlphaFoldDB" id="A0A920CIX2"/>
<comment type="pathway">
    <text evidence="1">Cell wall biogenesis; cell wall polysaccharide biosynthesis.</text>
</comment>
<name>A0A920CIX2_9BACL</name>
<reference evidence="6 7" key="1">
    <citation type="submission" date="2021-03" db="EMBL/GenBank/DDBJ databases">
        <title>Antimicrobial resistance genes in bacteria isolated from Japanese honey, and their potential for conferring macrolide and lincosamide resistance in the American foulbrood pathogen Paenibacillus larvae.</title>
        <authorList>
            <person name="Okamoto M."/>
            <person name="Kumagai M."/>
            <person name="Kanamori H."/>
            <person name="Takamatsu D."/>
        </authorList>
    </citation>
    <scope>NUCLEOTIDE SEQUENCE [LARGE SCALE GENOMIC DNA]</scope>
    <source>
        <strain evidence="6 7">J41TS12</strain>
    </source>
</reference>
<dbReference type="PANTHER" id="PTHR43179:SF12">
    <property type="entry name" value="GALACTOFURANOSYLTRANSFERASE GLFT2"/>
    <property type="match status" value="1"/>
</dbReference>
<dbReference type="Gene3D" id="3.90.550.10">
    <property type="entry name" value="Spore Coat Polysaccharide Biosynthesis Protein SpsA, Chain A"/>
    <property type="match status" value="1"/>
</dbReference>
<feature type="domain" description="Glycosyltransferase 2-like" evidence="5">
    <location>
        <begin position="36"/>
        <end position="202"/>
    </location>
</feature>
<accession>A0A920CIX2</accession>
<dbReference type="Pfam" id="PF00535">
    <property type="entry name" value="Glycos_transf_2"/>
    <property type="match status" value="1"/>
</dbReference>
<comment type="similarity">
    <text evidence="2">Belongs to the glycosyltransferase 2 family.</text>
</comment>
<dbReference type="RefSeq" id="WP_212941199.1">
    <property type="nucleotide sequence ID" value="NZ_BORR01000015.1"/>
</dbReference>
<evidence type="ECO:0000256" key="2">
    <source>
        <dbReference type="ARBA" id="ARBA00006739"/>
    </source>
</evidence>
<keyword evidence="7" id="KW-1185">Reference proteome</keyword>
<keyword evidence="3" id="KW-0328">Glycosyltransferase</keyword>
<sequence length="445" mass="50392">MKRSGQTLFDKGYRAGYERGKTAGYEDFEQPFDGTSIIIPTYNKKDLLLQCLDSIEANTPFPYELIIVDDGSDDGTPEALRTRRKIRVAVHEGNKGFAGAVNTGLMMAKGNTVLILNNDVIVTEHWLENMLSCLHSSPDIGAVGPVTNYIGGEQQIEVPYKDLAGMREFAASRNRPDRAKWKETERLVGFCLLLRREVVRKIGFFDEGFRVGNYEDDDWSARLRLLGWRLVIAGDSFIHHLGSKTMRSLDARLFERIEEENNAYFHLKWGQVHERLRQIEPKRKERSGQAFTDQGPRIEGCPVQVLASSGSGHLYWIDQGMRYRIKNAKMADLHALHPSACAVRLSQQTLRALPFGGEWEMEEAIQALSEAWRDDRPIGEGAVVRIPDGRLYQIDHGTARLIWSEYAAEAWGLKNRARTVTAEELAAYPEGWPVLPPVRYNSAEI</sequence>
<dbReference type="Proteomes" id="UP000681162">
    <property type="component" value="Unassembled WGS sequence"/>
</dbReference>
<dbReference type="EMBL" id="BORR01000015">
    <property type="protein sequence ID" value="GIO38784.1"/>
    <property type="molecule type" value="Genomic_DNA"/>
</dbReference>
<dbReference type="CDD" id="cd04186">
    <property type="entry name" value="GT_2_like_c"/>
    <property type="match status" value="1"/>
</dbReference>
<evidence type="ECO:0000256" key="4">
    <source>
        <dbReference type="ARBA" id="ARBA00022679"/>
    </source>
</evidence>
<dbReference type="PANTHER" id="PTHR43179">
    <property type="entry name" value="RHAMNOSYLTRANSFERASE WBBL"/>
    <property type="match status" value="1"/>
</dbReference>
<evidence type="ECO:0000313" key="6">
    <source>
        <dbReference type="EMBL" id="GIO38784.1"/>
    </source>
</evidence>
<comment type="caution">
    <text evidence="6">The sequence shown here is derived from an EMBL/GenBank/DDBJ whole genome shotgun (WGS) entry which is preliminary data.</text>
</comment>
<evidence type="ECO:0000313" key="7">
    <source>
        <dbReference type="Proteomes" id="UP000681162"/>
    </source>
</evidence>
<dbReference type="InterPro" id="IPR029044">
    <property type="entry name" value="Nucleotide-diphossugar_trans"/>
</dbReference>
<dbReference type="SUPFAM" id="SSF53448">
    <property type="entry name" value="Nucleotide-diphospho-sugar transferases"/>
    <property type="match status" value="1"/>
</dbReference>
<organism evidence="6 7">
    <name type="scientific">Paenibacillus antibioticophila</name>
    <dbReference type="NCBI Taxonomy" id="1274374"/>
    <lineage>
        <taxon>Bacteria</taxon>
        <taxon>Bacillati</taxon>
        <taxon>Bacillota</taxon>
        <taxon>Bacilli</taxon>
        <taxon>Bacillales</taxon>
        <taxon>Paenibacillaceae</taxon>
        <taxon>Paenibacillus</taxon>
    </lineage>
</organism>
<evidence type="ECO:0000256" key="1">
    <source>
        <dbReference type="ARBA" id="ARBA00004776"/>
    </source>
</evidence>
<proteinExistence type="inferred from homology"/>
<dbReference type="InterPro" id="IPR001173">
    <property type="entry name" value="Glyco_trans_2-like"/>
</dbReference>
<evidence type="ECO:0000259" key="5">
    <source>
        <dbReference type="Pfam" id="PF00535"/>
    </source>
</evidence>
<gene>
    <name evidence="6" type="ORF">J41TS12_36450</name>
</gene>